<reference evidence="2" key="1">
    <citation type="submission" date="2016-04" db="EMBL/GenBank/DDBJ databases">
        <authorList>
            <person name="Chen S.-C."/>
            <person name="Lai M.-C."/>
        </authorList>
    </citation>
    <scope>NUCLEOTIDE SEQUENCE [LARGE SCALE GENOMIC DNA]</scope>
    <source>
        <strain evidence="2">AB14</strain>
    </source>
</reference>
<accession>A0A1S8B0E7</accession>
<dbReference type="Proteomes" id="UP000189370">
    <property type="component" value="Unassembled WGS sequence"/>
</dbReference>
<proteinExistence type="predicted"/>
<dbReference type="EMBL" id="LWLN01000001">
    <property type="protein sequence ID" value="OLZ42094.1"/>
    <property type="molecule type" value="Genomic_DNA"/>
</dbReference>
<dbReference type="OrthoDB" id="330242at2157"/>
<evidence type="ECO:0000313" key="1">
    <source>
        <dbReference type="EMBL" id="OLZ42094.1"/>
    </source>
</evidence>
<evidence type="ECO:0000313" key="2">
    <source>
        <dbReference type="Proteomes" id="UP000189370"/>
    </source>
</evidence>
<name>A0A1S8B0E7_9EURY</name>
<comment type="caution">
    <text evidence="1">The sequence shown here is derived from an EMBL/GenBank/DDBJ whole genome shotgun (WGS) entry which is preliminary data.</text>
</comment>
<organism evidence="1 2">
    <name type="scientific">Natrinema saccharevitans</name>
    <dbReference type="NCBI Taxonomy" id="301967"/>
    <lineage>
        <taxon>Archaea</taxon>
        <taxon>Methanobacteriati</taxon>
        <taxon>Methanobacteriota</taxon>
        <taxon>Stenosarchaea group</taxon>
        <taxon>Halobacteria</taxon>
        <taxon>Halobacteriales</taxon>
        <taxon>Natrialbaceae</taxon>
        <taxon>Natrinema</taxon>
    </lineage>
</organism>
<sequence length="67" mass="7396">MSALRAVLFEWDLNRVTRIAVSALAVFLAQRVTDDFLTGLGATIVFLVVLSIPWEVTERFPGRSDGS</sequence>
<dbReference type="RefSeq" id="WP_076147271.1">
    <property type="nucleotide sequence ID" value="NZ_LWLN01000001.1"/>
</dbReference>
<keyword evidence="2" id="KW-1185">Reference proteome</keyword>
<gene>
    <name evidence="1" type="ORF">A6E15_14445</name>
</gene>
<dbReference type="AlphaFoldDB" id="A0A1S8B0E7"/>
<protein>
    <submittedName>
        <fullName evidence="1">Uncharacterized protein</fullName>
    </submittedName>
</protein>